<dbReference type="Proteomes" id="UP000260991">
    <property type="component" value="Unassembled WGS sequence"/>
</dbReference>
<gene>
    <name evidence="2" type="ORF">DWZ46_13905</name>
</gene>
<proteinExistence type="predicted"/>
<feature type="domain" description="DUF6017" evidence="1">
    <location>
        <begin position="5"/>
        <end position="110"/>
    </location>
</feature>
<protein>
    <recommendedName>
        <fullName evidence="1">DUF6017 domain-containing protein</fullName>
    </recommendedName>
</protein>
<dbReference type="InterPro" id="IPR046059">
    <property type="entry name" value="DUF6017"/>
</dbReference>
<organism evidence="2 3">
    <name type="scientific">Faecalibacterium prausnitzii</name>
    <dbReference type="NCBI Taxonomy" id="853"/>
    <lineage>
        <taxon>Bacteria</taxon>
        <taxon>Bacillati</taxon>
        <taxon>Bacillota</taxon>
        <taxon>Clostridia</taxon>
        <taxon>Eubacteriales</taxon>
        <taxon>Oscillospiraceae</taxon>
        <taxon>Faecalibacterium</taxon>
    </lineage>
</organism>
<dbReference type="Pfam" id="PF19481">
    <property type="entry name" value="DUF6017"/>
    <property type="match status" value="1"/>
</dbReference>
<dbReference type="EMBL" id="QVER01000027">
    <property type="protein sequence ID" value="RGB85654.1"/>
    <property type="molecule type" value="Genomic_DNA"/>
</dbReference>
<name>A0A3E2TWR3_9FIRM</name>
<reference evidence="2 3" key="1">
    <citation type="submission" date="2018-08" db="EMBL/GenBank/DDBJ databases">
        <title>A genome reference for cultivated species of the human gut microbiota.</title>
        <authorList>
            <person name="Zou Y."/>
            <person name="Xue W."/>
            <person name="Luo G."/>
        </authorList>
    </citation>
    <scope>NUCLEOTIDE SEQUENCE [LARGE SCALE GENOMIC DNA]</scope>
    <source>
        <strain evidence="2 3">AF32-8AC</strain>
    </source>
</reference>
<evidence type="ECO:0000259" key="1">
    <source>
        <dbReference type="Pfam" id="PF19481"/>
    </source>
</evidence>
<comment type="caution">
    <text evidence="2">The sequence shown here is derived from an EMBL/GenBank/DDBJ whole genome shotgun (WGS) entry which is preliminary data.</text>
</comment>
<evidence type="ECO:0000313" key="3">
    <source>
        <dbReference type="Proteomes" id="UP000260991"/>
    </source>
</evidence>
<dbReference type="AlphaFoldDB" id="A0A3E2TWR3"/>
<evidence type="ECO:0000313" key="2">
    <source>
        <dbReference type="EMBL" id="RGB85654.1"/>
    </source>
</evidence>
<accession>A0A3E2TWR3</accession>
<sequence length="119" mass="14144">MEAQVREEFRERLEIDALAQRYDPDKLEELLDNIVEMYCCPRQTQYIGKQPQTTKAIRLRLDKLTSQHIEYIFDVMSNTTQPIKNIMAYLRTTILNAPTTMEHYYQAQGNWLTAQSRKK</sequence>